<evidence type="ECO:0000313" key="3">
    <source>
        <dbReference type="EMBL" id="KMU80797.1"/>
    </source>
</evidence>
<dbReference type="EMBL" id="DS268191">
    <property type="protein sequence ID" value="KMU80797.1"/>
    <property type="molecule type" value="Genomic_DNA"/>
</dbReference>
<feature type="domain" description="CCHC-type" evidence="2">
    <location>
        <begin position="99"/>
        <end position="112"/>
    </location>
</feature>
<feature type="domain" description="CCHC-type" evidence="2">
    <location>
        <begin position="45"/>
        <end position="60"/>
    </location>
</feature>
<name>A0A0J8U2E4_COCIT</name>
<dbReference type="InterPro" id="IPR051714">
    <property type="entry name" value="Znf_CCHC_NABP"/>
</dbReference>
<dbReference type="AlphaFoldDB" id="A0A0J8U2E4"/>
<dbReference type="Pfam" id="PF00098">
    <property type="entry name" value="zf-CCHC"/>
    <property type="match status" value="4"/>
</dbReference>
<dbReference type="SUPFAM" id="SSF57756">
    <property type="entry name" value="Retrovirus zinc finger-like domains"/>
    <property type="match status" value="3"/>
</dbReference>
<accession>A0A0J8U2E4</accession>
<dbReference type="GO" id="GO:0003676">
    <property type="term" value="F:nucleic acid binding"/>
    <property type="evidence" value="ECO:0007669"/>
    <property type="project" value="InterPro"/>
</dbReference>
<dbReference type="STRING" id="454286.A0A0J8U2E4"/>
<protein>
    <submittedName>
        <fullName evidence="3">Cellular nucleic acid binding protein</fullName>
    </submittedName>
</protein>
<keyword evidence="1" id="KW-0863">Zinc-finger</keyword>
<evidence type="ECO:0000256" key="1">
    <source>
        <dbReference type="PROSITE-ProRule" id="PRU00047"/>
    </source>
</evidence>
<evidence type="ECO:0000313" key="4">
    <source>
        <dbReference type="Proteomes" id="UP000054559"/>
    </source>
</evidence>
<dbReference type="OrthoDB" id="3863715at2759"/>
<gene>
    <name evidence="3" type="ORF">CISG_08600</name>
</gene>
<dbReference type="PANTHER" id="PTHR23002">
    <property type="entry name" value="ZINC FINGER CCHC DOMAIN CONTAINING PROTEIN"/>
    <property type="match status" value="1"/>
</dbReference>
<dbReference type="InterPro" id="IPR036875">
    <property type="entry name" value="Znf_CCHC_sf"/>
</dbReference>
<reference evidence="4" key="1">
    <citation type="journal article" date="2010" name="Genome Res.">
        <title>Population genomic sequencing of Coccidioides fungi reveals recent hybridization and transposon control.</title>
        <authorList>
            <person name="Neafsey D.E."/>
            <person name="Barker B.M."/>
            <person name="Sharpton T.J."/>
            <person name="Stajich J.E."/>
            <person name="Park D.J."/>
            <person name="Whiston E."/>
            <person name="Hung C.-Y."/>
            <person name="McMahan C."/>
            <person name="White J."/>
            <person name="Sykes S."/>
            <person name="Heiman D."/>
            <person name="Young S."/>
            <person name="Zeng Q."/>
            <person name="Abouelleil A."/>
            <person name="Aftuck L."/>
            <person name="Bessette D."/>
            <person name="Brown A."/>
            <person name="FitzGerald M."/>
            <person name="Lui A."/>
            <person name="Macdonald J.P."/>
            <person name="Priest M."/>
            <person name="Orbach M.J."/>
            <person name="Galgiani J.N."/>
            <person name="Kirkland T.N."/>
            <person name="Cole G.T."/>
            <person name="Birren B.W."/>
            <person name="Henn M.R."/>
            <person name="Taylor J.W."/>
            <person name="Rounsley S.D."/>
        </authorList>
    </citation>
    <scope>NUCLEOTIDE SEQUENCE [LARGE SCALE GENOMIC DNA]</scope>
    <source>
        <strain evidence="4">RMSCC 3703</strain>
    </source>
</reference>
<dbReference type="InterPro" id="IPR001878">
    <property type="entry name" value="Znf_CCHC"/>
</dbReference>
<dbReference type="GO" id="GO:0008270">
    <property type="term" value="F:zinc ion binding"/>
    <property type="evidence" value="ECO:0007669"/>
    <property type="project" value="UniProtKB-KW"/>
</dbReference>
<evidence type="ECO:0000259" key="2">
    <source>
        <dbReference type="PROSITE" id="PS50158"/>
    </source>
</evidence>
<feature type="domain" description="CCHC-type" evidence="2">
    <location>
        <begin position="72"/>
        <end position="87"/>
    </location>
</feature>
<keyword evidence="1" id="KW-0479">Metal-binding</keyword>
<feature type="domain" description="CCHC-type" evidence="2">
    <location>
        <begin position="151"/>
        <end position="166"/>
    </location>
</feature>
<dbReference type="Proteomes" id="UP000054559">
    <property type="component" value="Unassembled WGS sequence"/>
</dbReference>
<dbReference type="PROSITE" id="PS50158">
    <property type="entry name" value="ZF_CCHC"/>
    <property type="match status" value="4"/>
</dbReference>
<proteinExistence type="predicted"/>
<keyword evidence="1" id="KW-0862">Zinc</keyword>
<dbReference type="Gene3D" id="4.10.60.10">
    <property type="entry name" value="Zinc finger, CCHC-type"/>
    <property type="match status" value="4"/>
</dbReference>
<dbReference type="SMART" id="SM00343">
    <property type="entry name" value="ZnF_C2HC"/>
    <property type="match status" value="5"/>
</dbReference>
<organism evidence="3 4">
    <name type="scientific">Coccidioides immitis RMSCC 3703</name>
    <dbReference type="NCBI Taxonomy" id="454286"/>
    <lineage>
        <taxon>Eukaryota</taxon>
        <taxon>Fungi</taxon>
        <taxon>Dikarya</taxon>
        <taxon>Ascomycota</taxon>
        <taxon>Pezizomycotina</taxon>
        <taxon>Eurotiomycetes</taxon>
        <taxon>Eurotiomycetidae</taxon>
        <taxon>Onygenales</taxon>
        <taxon>Onygenaceae</taxon>
        <taxon>Coccidioides</taxon>
    </lineage>
</organism>
<sequence length="166" mass="17455">MILPPGIPNRDLGSTGLTFSLATTAGEKDTSGSRDCNEPAKEKSCYRCGLTGHISRDCPQAGESGGARGQECYKCGQVGHISRECPQGGESGEARGQECYKCGQVGHISRNCGQYSGYNGGGYNAGSYRYGGETGHVSRDCTTEGKGERVCYKCKQPGHVQAACPN</sequence>